<dbReference type="STRING" id="1268635.Loa_00995"/>
<proteinExistence type="predicted"/>
<protein>
    <recommendedName>
        <fullName evidence="3">L-threonine 3-dehydrogenase</fullName>
    </recommendedName>
</protein>
<dbReference type="PATRIC" id="fig|1268635.3.peg.991"/>
<name>W0BCX4_9GAMM</name>
<sequence length="58" mass="6537">MKSLVKAKREPGIWMEDVPVPEYGVNDVLIKIKKPPSVVPTFTFTPGMTGHRLPFLSR</sequence>
<evidence type="ECO:0000313" key="2">
    <source>
        <dbReference type="Proteomes" id="UP000018838"/>
    </source>
</evidence>
<accession>W0BCX4</accession>
<dbReference type="eggNOG" id="COG1063">
    <property type="taxonomic scope" value="Bacteria"/>
</dbReference>
<organism evidence="1 2">
    <name type="scientific">Legionella oakridgensis ATCC 33761 = DSM 21215</name>
    <dbReference type="NCBI Taxonomy" id="1268635"/>
    <lineage>
        <taxon>Bacteria</taxon>
        <taxon>Pseudomonadati</taxon>
        <taxon>Pseudomonadota</taxon>
        <taxon>Gammaproteobacteria</taxon>
        <taxon>Legionellales</taxon>
        <taxon>Legionellaceae</taxon>
        <taxon>Legionella</taxon>
    </lineage>
</organism>
<gene>
    <name evidence="1" type="ORF">Loa_00995</name>
</gene>
<dbReference type="KEGG" id="lok:Loa_00995"/>
<dbReference type="AlphaFoldDB" id="W0BCX4"/>
<evidence type="ECO:0000313" key="1">
    <source>
        <dbReference type="EMBL" id="AHE66551.1"/>
    </source>
</evidence>
<dbReference type="HOGENOM" id="CLU_2973931_0_0_6"/>
<keyword evidence="2" id="KW-1185">Reference proteome</keyword>
<reference evidence="1 2" key="1">
    <citation type="journal article" date="2013" name="Int. J. Med. Microbiol.">
        <title>Legionella oakridgensis ATCC 33761 genome sequence and phenotypic characterization reveals its replication capacity in amoebae.</title>
        <authorList>
            <person name="Brzuszkiewicz E."/>
            <person name="Schulz T."/>
            <person name="Rydzewski K."/>
            <person name="Daniel R."/>
            <person name="Gillmaier N."/>
            <person name="Dittmann C."/>
            <person name="Holland G."/>
            <person name="Schunder E."/>
            <person name="Lautner M."/>
            <person name="Eisenreich W."/>
            <person name="Luck C."/>
            <person name="Heuner K."/>
        </authorList>
    </citation>
    <scope>NUCLEOTIDE SEQUENCE [LARGE SCALE GENOMIC DNA]</scope>
    <source>
        <strain>OR-10</strain>
        <strain evidence="2">ATCC 33761</strain>
    </source>
</reference>
<dbReference type="EMBL" id="CP004006">
    <property type="protein sequence ID" value="AHE66551.1"/>
    <property type="molecule type" value="Genomic_DNA"/>
</dbReference>
<evidence type="ECO:0008006" key="3">
    <source>
        <dbReference type="Google" id="ProtNLM"/>
    </source>
</evidence>
<dbReference type="Proteomes" id="UP000018838">
    <property type="component" value="Chromosome"/>
</dbReference>